<gene>
    <name evidence="1" type="ORF">AABB28_13165</name>
</gene>
<keyword evidence="2" id="KW-1185">Reference proteome</keyword>
<dbReference type="KEGG" id="yag:AABB28_13165"/>
<dbReference type="AlphaFoldDB" id="A0AAN0M0L1"/>
<sequence>MFAAESARVPFGVPIGPLGETHRVFCVARSPLAAVPSIIGENRVKKSYRFRRNHLRRILGHDILPEEIVDPLFCAVISYVYWFELCLSHNPSVIFRVDRESDDQQLGDFVGRRIVRSDDIYRNSRPRRKRKLTFEPADLCRLPNDLLVRFAVIATKLGYAEDALQVATLLETVSAQGPLEHT</sequence>
<dbReference type="RefSeq" id="WP_342069210.1">
    <property type="nucleotide sequence ID" value="NZ_CP151762.1"/>
</dbReference>
<protein>
    <submittedName>
        <fullName evidence="1">Uncharacterized protein</fullName>
    </submittedName>
</protein>
<reference evidence="1 2" key="1">
    <citation type="submission" date="2024-04" db="EMBL/GenBank/DDBJ databases">
        <title>Phylogenomic analyses of a clade within the roseobacter group suggest taxonomic reassignments of species of the genera Aestuariivita, Citreicella, Loktanella, Nautella, Pelagibaca, Ruegeria, Thalassobius, Thiobacimonas and Tropicibacter, and the proposal o.</title>
        <authorList>
            <person name="Jeon C.O."/>
        </authorList>
    </citation>
    <scope>NUCLEOTIDE SEQUENCE [LARGE SCALE GENOMIC DNA]</scope>
    <source>
        <strain evidence="1 2">G8-12</strain>
    </source>
</reference>
<dbReference type="Proteomes" id="UP001451782">
    <property type="component" value="Chromosome"/>
</dbReference>
<accession>A0AAN0M0L1</accession>
<organism evidence="1 2">
    <name type="scientific">Yoonia algicola</name>
    <dbReference type="NCBI Taxonomy" id="3137368"/>
    <lineage>
        <taxon>Bacteria</taxon>
        <taxon>Pseudomonadati</taxon>
        <taxon>Pseudomonadota</taxon>
        <taxon>Alphaproteobacteria</taxon>
        <taxon>Rhodobacterales</taxon>
        <taxon>Paracoccaceae</taxon>
        <taxon>Yoonia</taxon>
    </lineage>
</organism>
<dbReference type="EMBL" id="CP151762">
    <property type="protein sequence ID" value="WZU62814.1"/>
    <property type="molecule type" value="Genomic_DNA"/>
</dbReference>
<evidence type="ECO:0000313" key="1">
    <source>
        <dbReference type="EMBL" id="WZU62814.1"/>
    </source>
</evidence>
<proteinExistence type="predicted"/>
<name>A0AAN0M0L1_9RHOB</name>
<evidence type="ECO:0000313" key="2">
    <source>
        <dbReference type="Proteomes" id="UP001451782"/>
    </source>
</evidence>